<protein>
    <recommendedName>
        <fullName evidence="5">Secreted protein</fullName>
    </recommendedName>
</protein>
<dbReference type="Proteomes" id="UP000653076">
    <property type="component" value="Unassembled WGS sequence"/>
</dbReference>
<evidence type="ECO:0000256" key="2">
    <source>
        <dbReference type="SAM" id="Phobius"/>
    </source>
</evidence>
<keyword evidence="2" id="KW-1133">Transmembrane helix</keyword>
<keyword evidence="2" id="KW-0472">Membrane</keyword>
<feature type="region of interest" description="Disordered" evidence="1">
    <location>
        <begin position="29"/>
        <end position="88"/>
    </location>
</feature>
<comment type="caution">
    <text evidence="3">The sequence shown here is derived from an EMBL/GenBank/DDBJ whole genome shotgun (WGS) entry which is preliminary data.</text>
</comment>
<feature type="compositionally biased region" description="Acidic residues" evidence="1">
    <location>
        <begin position="69"/>
        <end position="79"/>
    </location>
</feature>
<proteinExistence type="predicted"/>
<gene>
    <name evidence="3" type="ORF">Vqi01_27130</name>
</gene>
<evidence type="ECO:0000313" key="3">
    <source>
        <dbReference type="EMBL" id="GIJ27551.1"/>
    </source>
</evidence>
<feature type="compositionally biased region" description="Basic and acidic residues" evidence="1">
    <location>
        <begin position="43"/>
        <end position="68"/>
    </location>
</feature>
<keyword evidence="4" id="KW-1185">Reference proteome</keyword>
<name>A0ABQ4JBJ7_9ACTN</name>
<organism evidence="3 4">
    <name type="scientific">Micromonospora qiuiae</name>
    <dbReference type="NCBI Taxonomy" id="502268"/>
    <lineage>
        <taxon>Bacteria</taxon>
        <taxon>Bacillati</taxon>
        <taxon>Actinomycetota</taxon>
        <taxon>Actinomycetes</taxon>
        <taxon>Micromonosporales</taxon>
        <taxon>Micromonosporaceae</taxon>
        <taxon>Micromonospora</taxon>
    </lineage>
</organism>
<accession>A0ABQ4JBJ7</accession>
<evidence type="ECO:0000256" key="1">
    <source>
        <dbReference type="SAM" id="MobiDB-lite"/>
    </source>
</evidence>
<reference evidence="3 4" key="1">
    <citation type="submission" date="2021-01" db="EMBL/GenBank/DDBJ databases">
        <title>Whole genome shotgun sequence of Verrucosispora qiuiae NBRC 106684.</title>
        <authorList>
            <person name="Komaki H."/>
            <person name="Tamura T."/>
        </authorList>
    </citation>
    <scope>NUCLEOTIDE SEQUENCE [LARGE SCALE GENOMIC DNA]</scope>
    <source>
        <strain evidence="3 4">NBRC 106684</strain>
    </source>
</reference>
<evidence type="ECO:0000313" key="4">
    <source>
        <dbReference type="Proteomes" id="UP000653076"/>
    </source>
</evidence>
<sequence length="88" mass="10003">MHISPITYVLIFIGFFAALVAFAAVSARREQRKGWIHIPKPPRTSEERRHDIDVDRPRASEERGRQDVNDDPDDPDDPYDASGPLTGF</sequence>
<feature type="transmembrane region" description="Helical" evidence="2">
    <location>
        <begin position="6"/>
        <end position="25"/>
    </location>
</feature>
<keyword evidence="2" id="KW-0812">Transmembrane</keyword>
<evidence type="ECO:0008006" key="5">
    <source>
        <dbReference type="Google" id="ProtNLM"/>
    </source>
</evidence>
<dbReference type="EMBL" id="BOPC01000034">
    <property type="protein sequence ID" value="GIJ27551.1"/>
    <property type="molecule type" value="Genomic_DNA"/>
</dbReference>